<keyword evidence="2 9" id="KW-0808">Transferase</keyword>
<comment type="catalytic activity">
    <reaction evidence="8 9">
        <text>(R)-4'-phosphopantetheine + ATP + H(+) = 3'-dephospho-CoA + diphosphate</text>
        <dbReference type="Rhea" id="RHEA:19801"/>
        <dbReference type="ChEBI" id="CHEBI:15378"/>
        <dbReference type="ChEBI" id="CHEBI:30616"/>
        <dbReference type="ChEBI" id="CHEBI:33019"/>
        <dbReference type="ChEBI" id="CHEBI:57328"/>
        <dbReference type="ChEBI" id="CHEBI:61723"/>
        <dbReference type="EC" id="2.7.7.3"/>
    </reaction>
</comment>
<dbReference type="CDD" id="cd02163">
    <property type="entry name" value="PPAT"/>
    <property type="match status" value="1"/>
</dbReference>
<sequence length="166" mass="18964">MSTAIYPGSFDPITYGHLDIIERSARFFDRLIVAVLSNPQKQPLFTAEERVEMIRDSVKHISNVEVENFQGLLVDFARLKKARIIIKGLRAVSDFEYELQMALMNKKLDDDIETFFMMTSAKYSYLSSSVVKEVARFGGCIRNLVPPVVENHLKQKLISLESKSTK</sequence>
<feature type="site" description="Transition state stabilizer" evidence="9">
    <location>
        <position position="17"/>
    </location>
</feature>
<dbReference type="PANTHER" id="PTHR21342:SF1">
    <property type="entry name" value="PHOSPHOPANTETHEINE ADENYLYLTRANSFERASE"/>
    <property type="match status" value="1"/>
</dbReference>
<dbReference type="Proteomes" id="UP000280960">
    <property type="component" value="Chromosome"/>
</dbReference>
<comment type="subunit">
    <text evidence="9">Homohexamer.</text>
</comment>
<keyword evidence="1 9" id="KW-0963">Cytoplasm</keyword>
<dbReference type="SUPFAM" id="SSF52374">
    <property type="entry name" value="Nucleotidylyl transferase"/>
    <property type="match status" value="1"/>
</dbReference>
<evidence type="ECO:0000256" key="7">
    <source>
        <dbReference type="ARBA" id="ARBA00022993"/>
    </source>
</evidence>
<dbReference type="AlphaFoldDB" id="A0A3G2R4P3"/>
<feature type="binding site" evidence="9">
    <location>
        <position position="41"/>
    </location>
    <ligand>
        <name>substrate</name>
    </ligand>
</feature>
<evidence type="ECO:0000313" key="11">
    <source>
        <dbReference type="EMBL" id="AYO30416.1"/>
    </source>
</evidence>
<feature type="binding site" evidence="9">
    <location>
        <position position="17"/>
    </location>
    <ligand>
        <name>ATP</name>
        <dbReference type="ChEBI" id="CHEBI:30616"/>
    </ligand>
</feature>
<accession>A0A3G2R4P3</accession>
<dbReference type="GO" id="GO:0005524">
    <property type="term" value="F:ATP binding"/>
    <property type="evidence" value="ECO:0007669"/>
    <property type="project" value="UniProtKB-KW"/>
</dbReference>
<proteinExistence type="inferred from homology"/>
<evidence type="ECO:0000313" key="12">
    <source>
        <dbReference type="Proteomes" id="UP000280960"/>
    </source>
</evidence>
<dbReference type="GO" id="GO:0005737">
    <property type="term" value="C:cytoplasm"/>
    <property type="evidence" value="ECO:0007669"/>
    <property type="project" value="UniProtKB-SubCell"/>
</dbReference>
<comment type="function">
    <text evidence="9">Reversibly transfers an adenylyl group from ATP to 4'-phosphopantetheine, yielding dephospho-CoA (dPCoA) and pyrophosphate.</text>
</comment>
<dbReference type="NCBIfam" id="TIGR00125">
    <property type="entry name" value="cyt_tran_rel"/>
    <property type="match status" value="1"/>
</dbReference>
<comment type="cofactor">
    <cofactor evidence="9">
        <name>Mg(2+)</name>
        <dbReference type="ChEBI" id="CHEBI:18420"/>
    </cofactor>
</comment>
<dbReference type="InterPro" id="IPR001980">
    <property type="entry name" value="PPAT"/>
</dbReference>
<keyword evidence="12" id="KW-1185">Reference proteome</keyword>
<evidence type="ECO:0000256" key="4">
    <source>
        <dbReference type="ARBA" id="ARBA00022741"/>
    </source>
</evidence>
<feature type="binding site" evidence="9">
    <location>
        <begin position="123"/>
        <end position="129"/>
    </location>
    <ligand>
        <name>ATP</name>
        <dbReference type="ChEBI" id="CHEBI:30616"/>
    </ligand>
</feature>
<dbReference type="PANTHER" id="PTHR21342">
    <property type="entry name" value="PHOSPHOPANTETHEINE ADENYLYLTRANSFERASE"/>
    <property type="match status" value="1"/>
</dbReference>
<feature type="binding site" evidence="9">
    <location>
        <position position="9"/>
    </location>
    <ligand>
        <name>substrate</name>
    </ligand>
</feature>
<dbReference type="UniPathway" id="UPA00241">
    <property type="reaction ID" value="UER00355"/>
</dbReference>
<feature type="binding site" evidence="9">
    <location>
        <position position="73"/>
    </location>
    <ligand>
        <name>substrate</name>
    </ligand>
</feature>
<dbReference type="KEGG" id="bacg:D2962_07070"/>
<evidence type="ECO:0000256" key="9">
    <source>
        <dbReference type="HAMAP-Rule" id="MF_00151"/>
    </source>
</evidence>
<dbReference type="PRINTS" id="PR01020">
    <property type="entry name" value="LPSBIOSNTHSS"/>
</dbReference>
<comment type="similarity">
    <text evidence="9">Belongs to the bacterial CoaD family.</text>
</comment>
<keyword evidence="7 9" id="KW-0173">Coenzyme A biosynthesis</keyword>
<keyword evidence="6 9" id="KW-0460">Magnesium</keyword>
<dbReference type="EMBL" id="CP033169">
    <property type="protein sequence ID" value="AYO30416.1"/>
    <property type="molecule type" value="Genomic_DNA"/>
</dbReference>
<reference evidence="11 12" key="1">
    <citation type="submission" date="2018-10" db="EMBL/GenBank/DDBJ databases">
        <authorList>
            <person name="Zhang X."/>
        </authorList>
    </citation>
    <scope>NUCLEOTIDE SEQUENCE [LARGE SCALE GENOMIC DNA]</scope>
    <source>
        <strain evidence="11 12">SK-G1</strain>
    </source>
</reference>
<keyword evidence="4 9" id="KW-0547">Nucleotide-binding</keyword>
<comment type="pathway">
    <text evidence="9">Cofactor biosynthesis; coenzyme A biosynthesis; CoA from (R)-pantothenate: step 4/5.</text>
</comment>
<feature type="domain" description="Cytidyltransferase-like" evidence="10">
    <location>
        <begin position="5"/>
        <end position="133"/>
    </location>
</feature>
<dbReference type="NCBIfam" id="TIGR01510">
    <property type="entry name" value="coaD_prev_kdtB"/>
    <property type="match status" value="1"/>
</dbReference>
<evidence type="ECO:0000256" key="8">
    <source>
        <dbReference type="ARBA" id="ARBA00029346"/>
    </source>
</evidence>
<feature type="binding site" evidence="9">
    <location>
        <begin position="88"/>
        <end position="90"/>
    </location>
    <ligand>
        <name>ATP</name>
        <dbReference type="ChEBI" id="CHEBI:30616"/>
    </ligand>
</feature>
<comment type="subcellular location">
    <subcellularLocation>
        <location evidence="9">Cytoplasm</location>
    </subcellularLocation>
</comment>
<evidence type="ECO:0000256" key="1">
    <source>
        <dbReference type="ARBA" id="ARBA00022490"/>
    </source>
</evidence>
<dbReference type="FunFam" id="3.40.50.620:FF:000012">
    <property type="entry name" value="Phosphopantetheine adenylyltransferase"/>
    <property type="match status" value="1"/>
</dbReference>
<dbReference type="GO" id="GO:0004595">
    <property type="term" value="F:pantetheine-phosphate adenylyltransferase activity"/>
    <property type="evidence" value="ECO:0007669"/>
    <property type="project" value="UniProtKB-UniRule"/>
</dbReference>
<keyword evidence="3 9" id="KW-0548">Nucleotidyltransferase</keyword>
<keyword evidence="5 9" id="KW-0067">ATP-binding</keyword>
<evidence type="ECO:0000256" key="2">
    <source>
        <dbReference type="ARBA" id="ARBA00022679"/>
    </source>
</evidence>
<gene>
    <name evidence="9" type="primary">coaD</name>
    <name evidence="11" type="ORF">D2962_07070</name>
</gene>
<evidence type="ECO:0000256" key="6">
    <source>
        <dbReference type="ARBA" id="ARBA00022842"/>
    </source>
</evidence>
<feature type="binding site" evidence="9">
    <location>
        <begin position="9"/>
        <end position="10"/>
    </location>
    <ligand>
        <name>ATP</name>
        <dbReference type="ChEBI" id="CHEBI:30616"/>
    </ligand>
</feature>
<protein>
    <recommendedName>
        <fullName evidence="9">Phosphopantetheine adenylyltransferase</fullName>
        <ecNumber evidence="9">2.7.7.3</ecNumber>
    </recommendedName>
    <alternativeName>
        <fullName evidence="9">Dephospho-CoA pyrophosphorylase</fullName>
    </alternativeName>
    <alternativeName>
        <fullName evidence="9">Pantetheine-phosphate adenylyltransferase</fullName>
        <shortName evidence="9">PPAT</shortName>
    </alternativeName>
</protein>
<dbReference type="EC" id="2.7.7.3" evidence="9"/>
<dbReference type="InterPro" id="IPR004821">
    <property type="entry name" value="Cyt_trans-like"/>
</dbReference>
<name>A0A3G2R4P3_9FIRM</name>
<feature type="binding site" evidence="9">
    <location>
        <position position="98"/>
    </location>
    <ligand>
        <name>ATP</name>
        <dbReference type="ChEBI" id="CHEBI:30616"/>
    </ligand>
</feature>
<dbReference type="Gene3D" id="3.40.50.620">
    <property type="entry name" value="HUPs"/>
    <property type="match status" value="1"/>
</dbReference>
<feature type="binding site" evidence="9">
    <location>
        <position position="87"/>
    </location>
    <ligand>
        <name>substrate</name>
    </ligand>
</feature>
<dbReference type="GO" id="GO:0015937">
    <property type="term" value="P:coenzyme A biosynthetic process"/>
    <property type="evidence" value="ECO:0007669"/>
    <property type="project" value="UniProtKB-UniRule"/>
</dbReference>
<organism evidence="11 12">
    <name type="scientific">Biomaibacter acetigenes</name>
    <dbReference type="NCBI Taxonomy" id="2316383"/>
    <lineage>
        <taxon>Bacteria</taxon>
        <taxon>Bacillati</taxon>
        <taxon>Bacillota</taxon>
        <taxon>Clostridia</taxon>
        <taxon>Thermosediminibacterales</taxon>
        <taxon>Tepidanaerobacteraceae</taxon>
        <taxon>Biomaibacter</taxon>
    </lineage>
</organism>
<dbReference type="RefSeq" id="WP_120766778.1">
    <property type="nucleotide sequence ID" value="NZ_CP033169.1"/>
</dbReference>
<dbReference type="Pfam" id="PF01467">
    <property type="entry name" value="CTP_transf_like"/>
    <property type="match status" value="1"/>
</dbReference>
<evidence type="ECO:0000256" key="5">
    <source>
        <dbReference type="ARBA" id="ARBA00022840"/>
    </source>
</evidence>
<evidence type="ECO:0000259" key="10">
    <source>
        <dbReference type="Pfam" id="PF01467"/>
    </source>
</evidence>
<dbReference type="InterPro" id="IPR014729">
    <property type="entry name" value="Rossmann-like_a/b/a_fold"/>
</dbReference>
<dbReference type="HAMAP" id="MF_00151">
    <property type="entry name" value="PPAT_bact"/>
    <property type="match status" value="1"/>
</dbReference>
<evidence type="ECO:0000256" key="3">
    <source>
        <dbReference type="ARBA" id="ARBA00022695"/>
    </source>
</evidence>